<evidence type="ECO:0000313" key="4">
    <source>
        <dbReference type="Proteomes" id="UP000078550"/>
    </source>
</evidence>
<dbReference type="Proteomes" id="UP000078550">
    <property type="component" value="Unassembled WGS sequence"/>
</dbReference>
<accession>A0A1A8Z3F4</accession>
<keyword evidence="1" id="KW-0732">Signal</keyword>
<evidence type="ECO:0000313" key="5">
    <source>
        <dbReference type="Proteomes" id="UP000078555"/>
    </source>
</evidence>
<dbReference type="Proteomes" id="UP000078555">
    <property type="component" value="Unassembled WGS sequence"/>
</dbReference>
<evidence type="ECO:0008006" key="6">
    <source>
        <dbReference type="Google" id="ProtNLM"/>
    </source>
</evidence>
<sequence length="94" mass="10725">MFSFCACVFFFQFFQGSLHVSFHPNIGSNARGGLNLSRKRKNFSISIRATFSDVTAMAIPTSRQVSSYWQRRSDYAQFQNGLPKMKEEHGMECG</sequence>
<feature type="chain" id="PRO_5015059934" description="Secreted protein" evidence="1">
    <location>
        <begin position="20"/>
        <end position="94"/>
    </location>
</feature>
<dbReference type="AlphaFoldDB" id="A0A1A8Z3F4"/>
<keyword evidence="5" id="KW-1185">Reference proteome</keyword>
<reference evidence="3" key="1">
    <citation type="submission" date="2016-05" db="EMBL/GenBank/DDBJ databases">
        <authorList>
            <person name="Lavstsen T."/>
            <person name="Jespersen J.S."/>
        </authorList>
    </citation>
    <scope>NUCLEOTIDE SEQUENCE [LARGE SCALE GENOMIC DNA]</scope>
</reference>
<evidence type="ECO:0000313" key="2">
    <source>
        <dbReference type="EMBL" id="SBT37563.1"/>
    </source>
</evidence>
<evidence type="ECO:0000313" key="3">
    <source>
        <dbReference type="EMBL" id="SBT38304.1"/>
    </source>
</evidence>
<protein>
    <recommendedName>
        <fullName evidence="6">Secreted protein</fullName>
    </recommendedName>
</protein>
<evidence type="ECO:0000256" key="1">
    <source>
        <dbReference type="SAM" id="SignalP"/>
    </source>
</evidence>
<feature type="signal peptide" evidence="1">
    <location>
        <begin position="1"/>
        <end position="19"/>
    </location>
</feature>
<name>A0A1A8Z3F4_PLAOA</name>
<dbReference type="EMBL" id="FLRD01000106">
    <property type="protein sequence ID" value="SBT37563.1"/>
    <property type="molecule type" value="Genomic_DNA"/>
</dbReference>
<organism evidence="3 4">
    <name type="scientific">Plasmodium ovale wallikeri</name>
    <dbReference type="NCBI Taxonomy" id="864142"/>
    <lineage>
        <taxon>Eukaryota</taxon>
        <taxon>Sar</taxon>
        <taxon>Alveolata</taxon>
        <taxon>Apicomplexa</taxon>
        <taxon>Aconoidasida</taxon>
        <taxon>Haemosporida</taxon>
        <taxon>Plasmodiidae</taxon>
        <taxon>Plasmodium</taxon>
        <taxon>Plasmodium (Plasmodium)</taxon>
    </lineage>
</organism>
<reference evidence="4 5" key="2">
    <citation type="submission" date="2016-05" db="EMBL/GenBank/DDBJ databases">
        <authorList>
            <person name="Naeem Raeece"/>
        </authorList>
    </citation>
    <scope>NUCLEOTIDE SEQUENCE [LARGE SCALE GENOMIC DNA]</scope>
</reference>
<dbReference type="EMBL" id="FLRE01000137">
    <property type="protein sequence ID" value="SBT38304.1"/>
    <property type="molecule type" value="Genomic_DNA"/>
</dbReference>
<gene>
    <name evidence="2" type="ORF">POVWA1_036120</name>
    <name evidence="3" type="ORF">POVWA2_035410</name>
</gene>
<proteinExistence type="predicted"/>